<dbReference type="AlphaFoldDB" id="A0A1C6UJN9"/>
<dbReference type="Pfam" id="PF14431">
    <property type="entry name" value="YwqJ-deaminase"/>
    <property type="match status" value="1"/>
</dbReference>
<keyword evidence="2" id="KW-1185">Reference proteome</keyword>
<name>A0A1C6UJN9_9ACTN</name>
<organism evidence="1 2">
    <name type="scientific">Micromonospora citrea</name>
    <dbReference type="NCBI Taxonomy" id="47855"/>
    <lineage>
        <taxon>Bacteria</taxon>
        <taxon>Bacillati</taxon>
        <taxon>Actinomycetota</taxon>
        <taxon>Actinomycetes</taxon>
        <taxon>Micromonosporales</taxon>
        <taxon>Micromonosporaceae</taxon>
        <taxon>Micromonospora</taxon>
    </lineage>
</organism>
<dbReference type="InterPro" id="IPR025968">
    <property type="entry name" value="YwqJ_deaminase"/>
</dbReference>
<evidence type="ECO:0000313" key="1">
    <source>
        <dbReference type="EMBL" id="SCL54174.1"/>
    </source>
</evidence>
<reference evidence="2" key="1">
    <citation type="submission" date="2016-06" db="EMBL/GenBank/DDBJ databases">
        <authorList>
            <person name="Varghese N."/>
            <person name="Submissions Spin"/>
        </authorList>
    </citation>
    <scope>NUCLEOTIDE SEQUENCE [LARGE SCALE GENOMIC DNA]</scope>
    <source>
        <strain evidence="2">DSM 43903</strain>
    </source>
</reference>
<dbReference type="Pfam" id="PF14433">
    <property type="entry name" value="SUKH-3"/>
    <property type="match status" value="1"/>
</dbReference>
<sequence>MGSGSFKPVIDRQQAEQIAAVWARRDSQRLGHECRPTVDEFDLGYVITSTVPVEARAVPGDLPTTVVDKRTGEVTTWPRVPVEVVEQMYRRSRPEGVAAPRTVDPAGQLLREIHRLPTPGTAAHLTVEGRLFRARGAKGDIELHHHPLVRAYLDDLPTGHLVRGGDRHAELIVVSDVLHDYDQRRAAEGVAPLSMADAKDLLQSARFEVFRVREPGDPHGGPADRPCDSCVDLLVEFNLLPWSDRAFTLPWQPDPQPDPDPGRFPHEVAQALVAAGWRPHFGDEIVAISAIRDVSAVRGRTSTHTGFPAALATLTAFPSLVGARRGPGEQVWISRFDIRPRQVAHSADTLADFASVLGTRLFPIGTERQESILAVDERGRVFALDQAGEWFLGDDIDAALTTLLLGRAPARVRDDGTW</sequence>
<dbReference type="STRING" id="47855.GA0070606_2240"/>
<evidence type="ECO:0000313" key="2">
    <source>
        <dbReference type="Proteomes" id="UP000199001"/>
    </source>
</evidence>
<protein>
    <submittedName>
        <fullName evidence="1">YwqJ-like deaminase</fullName>
    </submittedName>
</protein>
<dbReference type="Proteomes" id="UP000199001">
    <property type="component" value="Unassembled WGS sequence"/>
</dbReference>
<dbReference type="EMBL" id="FMHZ01000002">
    <property type="protein sequence ID" value="SCL54174.1"/>
    <property type="molecule type" value="Genomic_DNA"/>
</dbReference>
<proteinExistence type="predicted"/>
<gene>
    <name evidence="1" type="ORF">GA0070606_2240</name>
</gene>
<accession>A0A1C6UJN9</accession>
<dbReference type="InterPro" id="IPR025850">
    <property type="entry name" value="SUKH-3"/>
</dbReference>